<reference evidence="3" key="1">
    <citation type="journal article" date="2014" name="Int. J. Syst. Evol. Microbiol.">
        <title>Complete genome sequence of Corynebacterium casei LMG S-19264T (=DSM 44701T), isolated from a smear-ripened cheese.</title>
        <authorList>
            <consortium name="US DOE Joint Genome Institute (JGI-PGF)"/>
            <person name="Walter F."/>
            <person name="Albersmeier A."/>
            <person name="Kalinowski J."/>
            <person name="Ruckert C."/>
        </authorList>
    </citation>
    <scope>NUCLEOTIDE SEQUENCE</scope>
    <source>
        <strain evidence="3">NBRC 110071</strain>
    </source>
</reference>
<gene>
    <name evidence="3" type="ORF">GCM10007876_06270</name>
</gene>
<name>A0AA37W6N0_9GAMM</name>
<proteinExistence type="predicted"/>
<feature type="compositionally biased region" description="Basic and acidic residues" evidence="1">
    <location>
        <begin position="176"/>
        <end position="202"/>
    </location>
</feature>
<feature type="compositionally biased region" description="Basic and acidic residues" evidence="1">
    <location>
        <begin position="239"/>
        <end position="252"/>
    </location>
</feature>
<dbReference type="Gene3D" id="1.25.40.10">
    <property type="entry name" value="Tetratricopeptide repeat domain"/>
    <property type="match status" value="1"/>
</dbReference>
<comment type="caution">
    <text evidence="3">The sequence shown here is derived from an EMBL/GenBank/DDBJ whole genome shotgun (WGS) entry which is preliminary data.</text>
</comment>
<evidence type="ECO:0000256" key="1">
    <source>
        <dbReference type="SAM" id="MobiDB-lite"/>
    </source>
</evidence>
<evidence type="ECO:0000256" key="2">
    <source>
        <dbReference type="SAM" id="SignalP"/>
    </source>
</evidence>
<evidence type="ECO:0000313" key="3">
    <source>
        <dbReference type="EMBL" id="GLQ30149.1"/>
    </source>
</evidence>
<organism evidence="3 4">
    <name type="scientific">Litoribrevibacter albus</name>
    <dbReference type="NCBI Taxonomy" id="1473156"/>
    <lineage>
        <taxon>Bacteria</taxon>
        <taxon>Pseudomonadati</taxon>
        <taxon>Pseudomonadota</taxon>
        <taxon>Gammaproteobacteria</taxon>
        <taxon>Oceanospirillales</taxon>
        <taxon>Oceanospirillaceae</taxon>
        <taxon>Litoribrevibacter</taxon>
    </lineage>
</organism>
<accession>A0AA37W6N0</accession>
<dbReference type="EMBL" id="BSNM01000003">
    <property type="protein sequence ID" value="GLQ30149.1"/>
    <property type="molecule type" value="Genomic_DNA"/>
</dbReference>
<dbReference type="AlphaFoldDB" id="A0AA37W6N0"/>
<feature type="region of interest" description="Disordered" evidence="1">
    <location>
        <begin position="231"/>
        <end position="252"/>
    </location>
</feature>
<keyword evidence="4" id="KW-1185">Reference proteome</keyword>
<dbReference type="InterPro" id="IPR011990">
    <property type="entry name" value="TPR-like_helical_dom_sf"/>
</dbReference>
<feature type="chain" id="PRO_5041466275" description="Outer membrane protein assembly factor BamD" evidence="2">
    <location>
        <begin position="39"/>
        <end position="252"/>
    </location>
</feature>
<feature type="compositionally biased region" description="Low complexity" evidence="1">
    <location>
        <begin position="134"/>
        <end position="144"/>
    </location>
</feature>
<evidence type="ECO:0008006" key="5">
    <source>
        <dbReference type="Google" id="ProtNLM"/>
    </source>
</evidence>
<reference evidence="3" key="2">
    <citation type="submission" date="2023-01" db="EMBL/GenBank/DDBJ databases">
        <title>Draft genome sequence of Litoribrevibacter albus strain NBRC 110071.</title>
        <authorList>
            <person name="Sun Q."/>
            <person name="Mori K."/>
        </authorList>
    </citation>
    <scope>NUCLEOTIDE SEQUENCE</scope>
    <source>
        <strain evidence="3">NBRC 110071</strain>
    </source>
</reference>
<dbReference type="Proteomes" id="UP001161389">
    <property type="component" value="Unassembled WGS sequence"/>
</dbReference>
<dbReference type="RefSeq" id="WP_284378676.1">
    <property type="nucleotide sequence ID" value="NZ_BSNM01000003.1"/>
</dbReference>
<feature type="region of interest" description="Disordered" evidence="1">
    <location>
        <begin position="128"/>
        <end position="202"/>
    </location>
</feature>
<evidence type="ECO:0000313" key="4">
    <source>
        <dbReference type="Proteomes" id="UP001161389"/>
    </source>
</evidence>
<protein>
    <recommendedName>
        <fullName evidence="5">Outer membrane protein assembly factor BamD</fullName>
    </recommendedName>
</protein>
<sequence>MKKTYPSQKTFTSTYLFSHWFSCLLLAAGISVSVPTYAQDARAQNYLEQAEFEMAKSEQSVDALNRFIETYPASRWRANAEYERDRLAYTQAAQQGTSAAVQAFIDAHPDSAWLPNAHFMLNRLKKDETARRGSASSSVASDESTNNTPKEKPSRYKKPESNRDQDRVTRALSIYGDRRAEKQRLKDEKRKEQQEEAKKRDACGRLKDSIRRLGERVVWYNLDDQGNRQYVSDDTVSQTRERLTRQYQKECG</sequence>
<feature type="signal peptide" evidence="2">
    <location>
        <begin position="1"/>
        <end position="38"/>
    </location>
</feature>
<keyword evidence="2" id="KW-0732">Signal</keyword>
<feature type="compositionally biased region" description="Basic and acidic residues" evidence="1">
    <location>
        <begin position="149"/>
        <end position="169"/>
    </location>
</feature>